<dbReference type="EMBL" id="BART01019175">
    <property type="protein sequence ID" value="GAG82825.1"/>
    <property type="molecule type" value="Genomic_DNA"/>
</dbReference>
<proteinExistence type="predicted"/>
<accession>X1AJR6</accession>
<comment type="caution">
    <text evidence="1">The sequence shown here is derived from an EMBL/GenBank/DDBJ whole genome shotgun (WGS) entry which is preliminary data.</text>
</comment>
<organism evidence="1">
    <name type="scientific">marine sediment metagenome</name>
    <dbReference type="NCBI Taxonomy" id="412755"/>
    <lineage>
        <taxon>unclassified sequences</taxon>
        <taxon>metagenomes</taxon>
        <taxon>ecological metagenomes</taxon>
    </lineage>
</organism>
<gene>
    <name evidence="1" type="ORF">S01H4_35961</name>
</gene>
<protein>
    <submittedName>
        <fullName evidence="1">Uncharacterized protein</fullName>
    </submittedName>
</protein>
<reference evidence="1" key="1">
    <citation type="journal article" date="2014" name="Front. Microbiol.">
        <title>High frequency of phylogenetically diverse reductive dehalogenase-homologous genes in deep subseafloor sedimentary metagenomes.</title>
        <authorList>
            <person name="Kawai M."/>
            <person name="Futagami T."/>
            <person name="Toyoda A."/>
            <person name="Takaki Y."/>
            <person name="Nishi S."/>
            <person name="Hori S."/>
            <person name="Arai W."/>
            <person name="Tsubouchi T."/>
            <person name="Morono Y."/>
            <person name="Uchiyama I."/>
            <person name="Ito T."/>
            <person name="Fujiyama A."/>
            <person name="Inagaki F."/>
            <person name="Takami H."/>
        </authorList>
    </citation>
    <scope>NUCLEOTIDE SEQUENCE</scope>
    <source>
        <strain evidence="1">Expedition CK06-06</strain>
    </source>
</reference>
<sequence length="271" mass="30773">MDNKIYEEQYSKAKEDLRKGYQLQPKLTKEEFTKEADIKGQTLSSFRKQQVLPFLFFTGGTAFKTVKTFKPKVIPGSEKGGVVLKPTRIYEKSVPALTDEGYKVLGGFKQMNIVTAKSVLTQSPVAKVASKYLYGFGPKTVKLRSGQTYISQPWLNVYGIPIDAQKGYSLRIGRVGKKGDLVNIQTRTIEGINEPVKFKDIKHLGKAEQYTWWGTLDKYRAYKPAKIIKTRLPPKQFGQYLVKEGKLDKFWTNVRPSTMDMTLPKWAPKGS</sequence>
<name>X1AJR6_9ZZZZ</name>
<dbReference type="AlphaFoldDB" id="X1AJR6"/>
<feature type="non-terminal residue" evidence="1">
    <location>
        <position position="271"/>
    </location>
</feature>
<evidence type="ECO:0000313" key="1">
    <source>
        <dbReference type="EMBL" id="GAG82825.1"/>
    </source>
</evidence>